<sequence>MIEWRMTMTNEPSPVKAYIACSWFTPEQRAQLDAGLKAIEQNPTVSREFSHFPLDHQYKNMDVNEHPELTHDVEWQNRTYVSDIEGMMGADIGIMLYNPAQIDDGVAYEMGYLRALGKQAVMVIPDNTEKPLNLMVAIGVTRIIRMKDLATFDFRHVTSGTYQGGVY</sequence>
<comment type="caution">
    <text evidence="1">The sequence shown here is derived from an EMBL/GenBank/DDBJ whole genome shotgun (WGS) entry which is preliminary data.</text>
</comment>
<dbReference type="Pfam" id="PF05014">
    <property type="entry name" value="Nuc_deoxyrib_tr"/>
    <property type="match status" value="1"/>
</dbReference>
<accession>A0A9D1UXZ2</accession>
<dbReference type="SUPFAM" id="SSF52309">
    <property type="entry name" value="N-(deoxy)ribosyltransferase-like"/>
    <property type="match status" value="1"/>
</dbReference>
<dbReference type="InterPro" id="IPR007710">
    <property type="entry name" value="Nucleoside_deoxyribTrfase"/>
</dbReference>
<evidence type="ECO:0000313" key="1">
    <source>
        <dbReference type="EMBL" id="HIX02476.1"/>
    </source>
</evidence>
<reference evidence="1" key="2">
    <citation type="submission" date="2021-04" db="EMBL/GenBank/DDBJ databases">
        <authorList>
            <person name="Gilroy R."/>
        </authorList>
    </citation>
    <scope>NUCLEOTIDE SEQUENCE</scope>
    <source>
        <strain evidence="1">6627</strain>
    </source>
</reference>
<protein>
    <submittedName>
        <fullName evidence="1">Nucleoside 2-deoxyribosyltransferase</fullName>
    </submittedName>
</protein>
<reference evidence="1" key="1">
    <citation type="journal article" date="2021" name="PeerJ">
        <title>Extensive microbial diversity within the chicken gut microbiome revealed by metagenomics and culture.</title>
        <authorList>
            <person name="Gilroy R."/>
            <person name="Ravi A."/>
            <person name="Getino M."/>
            <person name="Pursley I."/>
            <person name="Horton D.L."/>
            <person name="Alikhan N.F."/>
            <person name="Baker D."/>
            <person name="Gharbi K."/>
            <person name="Hall N."/>
            <person name="Watson M."/>
            <person name="Adriaenssens E.M."/>
            <person name="Foster-Nyarko E."/>
            <person name="Jarju S."/>
            <person name="Secka A."/>
            <person name="Antonio M."/>
            <person name="Oren A."/>
            <person name="Chaudhuri R.R."/>
            <person name="La Ragione R."/>
            <person name="Hildebrand F."/>
            <person name="Pallen M.J."/>
        </authorList>
    </citation>
    <scope>NUCLEOTIDE SEQUENCE</scope>
    <source>
        <strain evidence="1">6627</strain>
    </source>
</reference>
<dbReference type="AlphaFoldDB" id="A0A9D1UXZ2"/>
<gene>
    <name evidence="1" type="ORF">H9861_06960</name>
</gene>
<evidence type="ECO:0000313" key="2">
    <source>
        <dbReference type="Proteomes" id="UP000823963"/>
    </source>
</evidence>
<organism evidence="1 2">
    <name type="scientific">Candidatus Ligilactobacillus excrementigallinarum</name>
    <dbReference type="NCBI Taxonomy" id="2838641"/>
    <lineage>
        <taxon>Bacteria</taxon>
        <taxon>Bacillati</taxon>
        <taxon>Bacillota</taxon>
        <taxon>Bacilli</taxon>
        <taxon>Lactobacillales</taxon>
        <taxon>Lactobacillaceae</taxon>
        <taxon>Ligilactobacillus</taxon>
    </lineage>
</organism>
<dbReference type="Gene3D" id="3.40.50.450">
    <property type="match status" value="1"/>
</dbReference>
<proteinExistence type="predicted"/>
<dbReference type="Proteomes" id="UP000823963">
    <property type="component" value="Unassembled WGS sequence"/>
</dbReference>
<name>A0A9D1UXZ2_9LACO</name>
<dbReference type="EMBL" id="DXFP01000066">
    <property type="protein sequence ID" value="HIX02476.1"/>
    <property type="molecule type" value="Genomic_DNA"/>
</dbReference>